<organism evidence="1 2">
    <name type="scientific">Protopolystoma xenopodis</name>
    <dbReference type="NCBI Taxonomy" id="117903"/>
    <lineage>
        <taxon>Eukaryota</taxon>
        <taxon>Metazoa</taxon>
        <taxon>Spiralia</taxon>
        <taxon>Lophotrochozoa</taxon>
        <taxon>Platyhelminthes</taxon>
        <taxon>Monogenea</taxon>
        <taxon>Polyopisthocotylea</taxon>
        <taxon>Polystomatidea</taxon>
        <taxon>Polystomatidae</taxon>
        <taxon>Protopolystoma</taxon>
    </lineage>
</organism>
<dbReference type="EMBL" id="CAAALY010254787">
    <property type="protein sequence ID" value="VEL37378.1"/>
    <property type="molecule type" value="Genomic_DNA"/>
</dbReference>
<dbReference type="AlphaFoldDB" id="A0A3S5B5T6"/>
<name>A0A3S5B5T6_9PLAT</name>
<accession>A0A3S5B5T6</accession>
<reference evidence="1" key="1">
    <citation type="submission" date="2018-11" db="EMBL/GenBank/DDBJ databases">
        <authorList>
            <consortium name="Pathogen Informatics"/>
        </authorList>
    </citation>
    <scope>NUCLEOTIDE SEQUENCE</scope>
</reference>
<comment type="caution">
    <text evidence="1">The sequence shown here is derived from an EMBL/GenBank/DDBJ whole genome shotgun (WGS) entry which is preliminary data.</text>
</comment>
<keyword evidence="2" id="KW-1185">Reference proteome</keyword>
<sequence length="316" mass="35294">MVTYFFIVSILCRKNICYGKHLSTTLPDNNRPTTPTTKLNKPFDIENTSIYRIERCMRDLFQDSSHEHALVGQVTYDVKKQLFFIEFDVAAKNAFGSNQLNPNSGMFIPTVRHHYTSSSRAGVHSDAFPGHSHVGATSFASSSAASSVYSFSPSSVSLLLHLNRRSVGQRPFCSRPCPLYSSLAHEEELGLVPPRGRDELSRMTPVLSRRIPRTEPRAVPRFRPRNIAGLGMAGFHLETPVESSCRLIYSQAAYKPRITNPGMRELFVFFQRLRRSVVANASAVVASTISPSTAQILLFSTCTIEFLDVNPSHPIR</sequence>
<evidence type="ECO:0000313" key="1">
    <source>
        <dbReference type="EMBL" id="VEL37378.1"/>
    </source>
</evidence>
<evidence type="ECO:0000313" key="2">
    <source>
        <dbReference type="Proteomes" id="UP000784294"/>
    </source>
</evidence>
<gene>
    <name evidence="1" type="ORF">PXEA_LOCUS30818</name>
</gene>
<dbReference type="Proteomes" id="UP000784294">
    <property type="component" value="Unassembled WGS sequence"/>
</dbReference>
<proteinExistence type="predicted"/>
<protein>
    <submittedName>
        <fullName evidence="1">Uncharacterized protein</fullName>
    </submittedName>
</protein>